<gene>
    <name evidence="1" type="ORF">A4A49_59297</name>
</gene>
<name>A0A314LDV2_NICAT</name>
<protein>
    <submittedName>
        <fullName evidence="1">Uncharacterized protein</fullName>
    </submittedName>
</protein>
<accession>A0A314LDV2</accession>
<organism evidence="1 2">
    <name type="scientific">Nicotiana attenuata</name>
    <name type="common">Coyote tobacco</name>
    <dbReference type="NCBI Taxonomy" id="49451"/>
    <lineage>
        <taxon>Eukaryota</taxon>
        <taxon>Viridiplantae</taxon>
        <taxon>Streptophyta</taxon>
        <taxon>Embryophyta</taxon>
        <taxon>Tracheophyta</taxon>
        <taxon>Spermatophyta</taxon>
        <taxon>Magnoliopsida</taxon>
        <taxon>eudicotyledons</taxon>
        <taxon>Gunneridae</taxon>
        <taxon>Pentapetalae</taxon>
        <taxon>asterids</taxon>
        <taxon>lamiids</taxon>
        <taxon>Solanales</taxon>
        <taxon>Solanaceae</taxon>
        <taxon>Nicotianoideae</taxon>
        <taxon>Nicotianeae</taxon>
        <taxon>Nicotiana</taxon>
    </lineage>
</organism>
<sequence>MAGKKVRGRPRKQQIRVDDKIPKLNTLERSATKFMESISGTSKVTNIPGASKELGSVLSTQIYRGEASGSARQQQKQANQSPIPMHVDLRGSITPLAIREITVPLSKEQDHAAKTLVGNTVPLMNKELKQATSKESTWANVLTGNRSAANGMTLTYITPEIVEGNLVAKLEKSEIEQENLKWKNALIVYVLGEKLGYNSMKRYINQIRNRKPPAVKQIWRTKEPAQVTINEGEQKQDVVISKEVLSVPKPSENKETHKDGETIEASRQLDKGKMKADDNQMTYAKAIMSPVKQRAQASQCTAVIAIQKPPDIEHPRFMTLVEEVWKEQQEHDPMRNIWQKLKRLKPLLKQLNNSEFRGITERLESTRSMLKDIQTQMSRGYSDKLATEEKQALEYLERWSLIEESILQQKARATWLRLGDANSKYFSAVIKGKKTKESDHRVAR</sequence>
<dbReference type="Proteomes" id="UP000187609">
    <property type="component" value="Unassembled WGS sequence"/>
</dbReference>
<evidence type="ECO:0000313" key="1">
    <source>
        <dbReference type="EMBL" id="OIT39901.1"/>
    </source>
</evidence>
<reference evidence="1" key="1">
    <citation type="submission" date="2016-11" db="EMBL/GenBank/DDBJ databases">
        <title>The genome of Nicotiana attenuata.</title>
        <authorList>
            <person name="Xu S."/>
            <person name="Brockmoeller T."/>
            <person name="Gaquerel E."/>
            <person name="Navarro A."/>
            <person name="Kuhl H."/>
            <person name="Gase K."/>
            <person name="Ling Z."/>
            <person name="Zhou W."/>
            <person name="Kreitzer C."/>
            <person name="Stanke M."/>
            <person name="Tang H."/>
            <person name="Lyons E."/>
            <person name="Pandey P."/>
            <person name="Pandey S.P."/>
            <person name="Timmermann B."/>
            <person name="Baldwin I.T."/>
        </authorList>
    </citation>
    <scope>NUCLEOTIDE SEQUENCE [LARGE SCALE GENOMIC DNA]</scope>
    <source>
        <strain evidence="1">UT</strain>
    </source>
</reference>
<proteinExistence type="predicted"/>
<dbReference type="AlphaFoldDB" id="A0A314LDV2"/>
<dbReference type="Gramene" id="OIT39901">
    <property type="protein sequence ID" value="OIT39901"/>
    <property type="gene ID" value="A4A49_59297"/>
</dbReference>
<evidence type="ECO:0000313" key="2">
    <source>
        <dbReference type="Proteomes" id="UP000187609"/>
    </source>
</evidence>
<dbReference type="PANTHER" id="PTHR33233:SF17">
    <property type="entry name" value="DUF4283 DOMAIN-CONTAINING PROTEIN"/>
    <property type="match status" value="1"/>
</dbReference>
<dbReference type="EMBL" id="MJEQ01000070">
    <property type="protein sequence ID" value="OIT39901.1"/>
    <property type="molecule type" value="Genomic_DNA"/>
</dbReference>
<dbReference type="PANTHER" id="PTHR33233">
    <property type="entry name" value="ENDONUCLEASE/EXONUCLEASE/PHOSPHATASE"/>
    <property type="match status" value="1"/>
</dbReference>
<keyword evidence="2" id="KW-1185">Reference proteome</keyword>
<comment type="caution">
    <text evidence="1">The sequence shown here is derived from an EMBL/GenBank/DDBJ whole genome shotgun (WGS) entry which is preliminary data.</text>
</comment>